<dbReference type="Gene3D" id="1.10.10.1210">
    <property type="entry name" value="MAGE homology domain, winged helix WH2 motif"/>
    <property type="match status" value="1"/>
</dbReference>
<accession>A0A0D2M6S5</accession>
<evidence type="ECO:0000313" key="3">
    <source>
        <dbReference type="EMBL" id="KJA18908.1"/>
    </source>
</evidence>
<dbReference type="OrthoDB" id="205198at2759"/>
<dbReference type="InterPro" id="IPR002190">
    <property type="entry name" value="MHD_dom"/>
</dbReference>
<feature type="region of interest" description="Disordered" evidence="1">
    <location>
        <begin position="1"/>
        <end position="56"/>
    </location>
</feature>
<evidence type="ECO:0000259" key="2">
    <source>
        <dbReference type="SMART" id="SM01373"/>
    </source>
</evidence>
<dbReference type="Gene3D" id="1.10.10.1200">
    <property type="entry name" value="MAGE homology domain, winged helix WH1 motif"/>
    <property type="match status" value="1"/>
</dbReference>
<dbReference type="OMA" id="VWEWRWG"/>
<dbReference type="PANTHER" id="PTHR11736:SF14">
    <property type="entry name" value="NSE3 HOMOLOG, SMC5-SMC6 COMPLEX COMPONENT"/>
    <property type="match status" value="1"/>
</dbReference>
<dbReference type="GO" id="GO:0005634">
    <property type="term" value="C:nucleus"/>
    <property type="evidence" value="ECO:0007669"/>
    <property type="project" value="TreeGrafter"/>
</dbReference>
<feature type="region of interest" description="Disordered" evidence="1">
    <location>
        <begin position="122"/>
        <end position="142"/>
    </location>
</feature>
<dbReference type="SMART" id="SM01373">
    <property type="entry name" value="MAGE"/>
    <property type="match status" value="1"/>
</dbReference>
<dbReference type="InterPro" id="IPR037445">
    <property type="entry name" value="MAGE"/>
</dbReference>
<dbReference type="PANTHER" id="PTHR11736">
    <property type="entry name" value="MELANOMA-ASSOCIATED ANTIGEN MAGE ANTIGEN"/>
    <property type="match status" value="1"/>
</dbReference>
<dbReference type="Pfam" id="PF01454">
    <property type="entry name" value="MAGE"/>
    <property type="match status" value="1"/>
</dbReference>
<evidence type="ECO:0000256" key="1">
    <source>
        <dbReference type="SAM" id="MobiDB-lite"/>
    </source>
</evidence>
<gene>
    <name evidence="3" type="ORF">HYPSUDRAFT_69570</name>
</gene>
<reference evidence="4" key="1">
    <citation type="submission" date="2014-04" db="EMBL/GenBank/DDBJ databases">
        <title>Evolutionary Origins and Diversification of the Mycorrhizal Mutualists.</title>
        <authorList>
            <consortium name="DOE Joint Genome Institute"/>
            <consortium name="Mycorrhizal Genomics Consortium"/>
            <person name="Kohler A."/>
            <person name="Kuo A."/>
            <person name="Nagy L.G."/>
            <person name="Floudas D."/>
            <person name="Copeland A."/>
            <person name="Barry K.W."/>
            <person name="Cichocki N."/>
            <person name="Veneault-Fourrey C."/>
            <person name="LaButti K."/>
            <person name="Lindquist E.A."/>
            <person name="Lipzen A."/>
            <person name="Lundell T."/>
            <person name="Morin E."/>
            <person name="Murat C."/>
            <person name="Riley R."/>
            <person name="Ohm R."/>
            <person name="Sun H."/>
            <person name="Tunlid A."/>
            <person name="Henrissat B."/>
            <person name="Grigoriev I.V."/>
            <person name="Hibbett D.S."/>
            <person name="Martin F."/>
        </authorList>
    </citation>
    <scope>NUCLEOTIDE SEQUENCE [LARGE SCALE GENOMIC DNA]</scope>
    <source>
        <strain evidence="4">FD-334 SS-4</strain>
    </source>
</reference>
<feature type="compositionally biased region" description="Basic residues" evidence="1">
    <location>
        <begin position="303"/>
        <end position="314"/>
    </location>
</feature>
<name>A0A0D2M6S5_HYPSF</name>
<evidence type="ECO:0000313" key="4">
    <source>
        <dbReference type="Proteomes" id="UP000054270"/>
    </source>
</evidence>
<dbReference type="Proteomes" id="UP000054270">
    <property type="component" value="Unassembled WGS sequence"/>
</dbReference>
<feature type="region of interest" description="Disordered" evidence="1">
    <location>
        <begin position="295"/>
        <end position="314"/>
    </location>
</feature>
<organism evidence="3 4">
    <name type="scientific">Hypholoma sublateritium (strain FD-334 SS-4)</name>
    <dbReference type="NCBI Taxonomy" id="945553"/>
    <lineage>
        <taxon>Eukaryota</taxon>
        <taxon>Fungi</taxon>
        <taxon>Dikarya</taxon>
        <taxon>Basidiomycota</taxon>
        <taxon>Agaricomycotina</taxon>
        <taxon>Agaricomycetes</taxon>
        <taxon>Agaricomycetidae</taxon>
        <taxon>Agaricales</taxon>
        <taxon>Agaricineae</taxon>
        <taxon>Strophariaceae</taxon>
        <taxon>Hypholoma</taxon>
    </lineage>
</organism>
<feature type="compositionally biased region" description="Polar residues" evidence="1">
    <location>
        <begin position="1"/>
        <end position="21"/>
    </location>
</feature>
<protein>
    <recommendedName>
        <fullName evidence="2">MAGE domain-containing protein</fullName>
    </recommendedName>
</protein>
<dbReference type="EMBL" id="KN817583">
    <property type="protein sequence ID" value="KJA18908.1"/>
    <property type="molecule type" value="Genomic_DNA"/>
</dbReference>
<dbReference type="InterPro" id="IPR041898">
    <property type="entry name" value="MAGE_WH1"/>
</dbReference>
<sequence length="395" mass="43664">MGRSTTRTGASQSQKPSQTQRTRGRRAPVEEVPEEEEEEDEEGEEPVDGMDVDGAESEVTRKANELVRLALFMEHRRTVLRREDINKKVLGNSRNFNAVFAAAQQKLRETFGMELTELPSRAGLEKDGDDEPNEAQVATGAKKRATALGSKTYIIRSTLDSILIEHAAQTEEEILEEENADQAILFPSQSHSDDEGDASDDDGERPAKYYGSLISWSKADQIGSLGILYVILSLVLASGRVMSDVDLRRYLKTLHLPSNPNIHPVHHTTSATTRALTLDSYLGNLLRQGYLDRQQVGGDASGKKGRKGGGVKRLRTQAEDMDEGRTYEWRWGPRAFCEVGEELIANFVAEFMVGNHDGEDDGMSNERHQELVAKMYAGLEKAAGGKLAELKSISS</sequence>
<feature type="compositionally biased region" description="Acidic residues" evidence="1">
    <location>
        <begin position="31"/>
        <end position="56"/>
    </location>
</feature>
<proteinExistence type="predicted"/>
<dbReference type="STRING" id="945553.A0A0D2M6S5"/>
<keyword evidence="4" id="KW-1185">Reference proteome</keyword>
<dbReference type="GO" id="GO:0006281">
    <property type="term" value="P:DNA repair"/>
    <property type="evidence" value="ECO:0007669"/>
    <property type="project" value="TreeGrafter"/>
</dbReference>
<feature type="domain" description="MAGE" evidence="2">
    <location>
        <begin position="66"/>
        <end position="344"/>
    </location>
</feature>
<dbReference type="InterPro" id="IPR041899">
    <property type="entry name" value="MAGE_WH2"/>
</dbReference>
<dbReference type="AlphaFoldDB" id="A0A0D2M6S5"/>